<keyword evidence="3" id="KW-1185">Reference proteome</keyword>
<dbReference type="InterPro" id="IPR012296">
    <property type="entry name" value="Nuclease_put_TT1808"/>
</dbReference>
<feature type="domain" description="Putative restriction endonuclease" evidence="1">
    <location>
        <begin position="21"/>
        <end position="194"/>
    </location>
</feature>
<dbReference type="SUPFAM" id="SSF52980">
    <property type="entry name" value="Restriction endonuclease-like"/>
    <property type="match status" value="1"/>
</dbReference>
<organism evidence="2 3">
    <name type="scientific">Imperialibacter roseus</name>
    <dbReference type="NCBI Taxonomy" id="1324217"/>
    <lineage>
        <taxon>Bacteria</taxon>
        <taxon>Pseudomonadati</taxon>
        <taxon>Bacteroidota</taxon>
        <taxon>Cytophagia</taxon>
        <taxon>Cytophagales</taxon>
        <taxon>Flammeovirgaceae</taxon>
        <taxon>Imperialibacter</taxon>
    </lineage>
</organism>
<evidence type="ECO:0000259" key="1">
    <source>
        <dbReference type="Pfam" id="PF05685"/>
    </source>
</evidence>
<protein>
    <submittedName>
        <fullName evidence="2">Uma2 family endonuclease</fullName>
    </submittedName>
</protein>
<dbReference type="PANTHER" id="PTHR36558">
    <property type="entry name" value="GLR1098 PROTEIN"/>
    <property type="match status" value="1"/>
</dbReference>
<keyword evidence="2" id="KW-0540">Nuclease</keyword>
<dbReference type="Proteomes" id="UP001302349">
    <property type="component" value="Chromosome"/>
</dbReference>
<sequence>MPEENIDDITLLDSGAAYSYADYLRWTFEDRVELIKGKIFHMSPGPSRSHQKVSASLGNKMYNFLEGHPCEVYFAPFDVRLPSKIGSKDKEIFNVVQPDIMVVCDQSKLDDKGCIGAPDLVVEILSPFTAAKDLNNKYSLYEESGVREYWIVYPGEEIVEIFVLGDNGKFELRNRFIGEDEIQSVVLVGFSLKVKDIF</sequence>
<keyword evidence="2" id="KW-0255">Endonuclease</keyword>
<evidence type="ECO:0000313" key="3">
    <source>
        <dbReference type="Proteomes" id="UP001302349"/>
    </source>
</evidence>
<dbReference type="InterPro" id="IPR008538">
    <property type="entry name" value="Uma2"/>
</dbReference>
<dbReference type="PANTHER" id="PTHR36558:SF1">
    <property type="entry name" value="RESTRICTION ENDONUCLEASE DOMAIN-CONTAINING PROTEIN-RELATED"/>
    <property type="match status" value="1"/>
</dbReference>
<proteinExistence type="predicted"/>
<dbReference type="Gene3D" id="3.90.1570.10">
    <property type="entry name" value="tt1808, chain A"/>
    <property type="match status" value="1"/>
</dbReference>
<evidence type="ECO:0000313" key="2">
    <source>
        <dbReference type="EMBL" id="WOK05102.1"/>
    </source>
</evidence>
<accession>A0ABZ0IJA1</accession>
<dbReference type="GO" id="GO:0004519">
    <property type="term" value="F:endonuclease activity"/>
    <property type="evidence" value="ECO:0007669"/>
    <property type="project" value="UniProtKB-KW"/>
</dbReference>
<dbReference type="RefSeq" id="WP_317487895.1">
    <property type="nucleotide sequence ID" value="NZ_CP136051.1"/>
</dbReference>
<dbReference type="CDD" id="cd06260">
    <property type="entry name" value="DUF820-like"/>
    <property type="match status" value="1"/>
</dbReference>
<dbReference type="InterPro" id="IPR011335">
    <property type="entry name" value="Restrct_endonuc-II-like"/>
</dbReference>
<gene>
    <name evidence="2" type="ORF">RT717_18635</name>
</gene>
<reference evidence="2 3" key="1">
    <citation type="journal article" date="2023" name="Microbiol. Resour. Announc.">
        <title>Complete Genome Sequence of Imperialibacter roseus strain P4T.</title>
        <authorList>
            <person name="Tizabi D.R."/>
            <person name="Bachvaroff T."/>
            <person name="Hill R.T."/>
        </authorList>
    </citation>
    <scope>NUCLEOTIDE SEQUENCE [LARGE SCALE GENOMIC DNA]</scope>
    <source>
        <strain evidence="2 3">P4T</strain>
    </source>
</reference>
<keyword evidence="2" id="KW-0378">Hydrolase</keyword>
<dbReference type="EMBL" id="CP136051">
    <property type="protein sequence ID" value="WOK05102.1"/>
    <property type="molecule type" value="Genomic_DNA"/>
</dbReference>
<dbReference type="Pfam" id="PF05685">
    <property type="entry name" value="Uma2"/>
    <property type="match status" value="1"/>
</dbReference>
<name>A0ABZ0IJA1_9BACT</name>